<dbReference type="SMART" id="SM00751">
    <property type="entry name" value="BSD"/>
    <property type="match status" value="1"/>
</dbReference>
<dbReference type="InterPro" id="IPR051494">
    <property type="entry name" value="BSD_domain-containing"/>
</dbReference>
<dbReference type="Proteomes" id="UP000014500">
    <property type="component" value="Unassembled WGS sequence"/>
</dbReference>
<evidence type="ECO:0000313" key="4">
    <source>
        <dbReference type="Proteomes" id="UP000014500"/>
    </source>
</evidence>
<dbReference type="STRING" id="126957.T1IYQ7"/>
<dbReference type="Pfam" id="PF03909">
    <property type="entry name" value="BSD"/>
    <property type="match status" value="1"/>
</dbReference>
<dbReference type="GO" id="GO:0005737">
    <property type="term" value="C:cytoplasm"/>
    <property type="evidence" value="ECO:0007669"/>
    <property type="project" value="TreeGrafter"/>
</dbReference>
<dbReference type="PANTHER" id="PTHR16019">
    <property type="entry name" value="SYNAPSE-ASSOCIATED PROTEIN"/>
    <property type="match status" value="1"/>
</dbReference>
<dbReference type="HOGENOM" id="CLU_053864_0_0_1"/>
<evidence type="ECO:0000256" key="1">
    <source>
        <dbReference type="SAM" id="MobiDB-lite"/>
    </source>
</evidence>
<protein>
    <recommendedName>
        <fullName evidence="2">BSD domain-containing protein</fullName>
    </recommendedName>
</protein>
<organism evidence="3 4">
    <name type="scientific">Strigamia maritima</name>
    <name type="common">European centipede</name>
    <name type="synonym">Geophilus maritimus</name>
    <dbReference type="NCBI Taxonomy" id="126957"/>
    <lineage>
        <taxon>Eukaryota</taxon>
        <taxon>Metazoa</taxon>
        <taxon>Ecdysozoa</taxon>
        <taxon>Arthropoda</taxon>
        <taxon>Myriapoda</taxon>
        <taxon>Chilopoda</taxon>
        <taxon>Pleurostigmophora</taxon>
        <taxon>Geophilomorpha</taxon>
        <taxon>Linotaeniidae</taxon>
        <taxon>Strigamia</taxon>
    </lineage>
</organism>
<feature type="compositionally biased region" description="Basic and acidic residues" evidence="1">
    <location>
        <begin position="348"/>
        <end position="361"/>
    </location>
</feature>
<reference evidence="4" key="1">
    <citation type="submission" date="2011-05" db="EMBL/GenBank/DDBJ databases">
        <authorList>
            <person name="Richards S.R."/>
            <person name="Qu J."/>
            <person name="Jiang H."/>
            <person name="Jhangiani S.N."/>
            <person name="Agravi P."/>
            <person name="Goodspeed R."/>
            <person name="Gross S."/>
            <person name="Mandapat C."/>
            <person name="Jackson L."/>
            <person name="Mathew T."/>
            <person name="Pu L."/>
            <person name="Thornton R."/>
            <person name="Saada N."/>
            <person name="Wilczek-Boney K.B."/>
            <person name="Lee S."/>
            <person name="Kovar C."/>
            <person name="Wu Y."/>
            <person name="Scherer S.E."/>
            <person name="Worley K.C."/>
            <person name="Muzny D.M."/>
            <person name="Gibbs R."/>
        </authorList>
    </citation>
    <scope>NUCLEOTIDE SEQUENCE</scope>
    <source>
        <strain evidence="4">Brora</strain>
    </source>
</reference>
<feature type="compositionally biased region" description="Acidic residues" evidence="1">
    <location>
        <begin position="334"/>
        <end position="347"/>
    </location>
</feature>
<evidence type="ECO:0000313" key="3">
    <source>
        <dbReference type="EnsemblMetazoa" id="SMAR006374-PA"/>
    </source>
</evidence>
<evidence type="ECO:0000259" key="2">
    <source>
        <dbReference type="PROSITE" id="PS50858"/>
    </source>
</evidence>
<dbReference type="PROSITE" id="PS50858">
    <property type="entry name" value="BSD"/>
    <property type="match status" value="1"/>
</dbReference>
<feature type="domain" description="BSD" evidence="2">
    <location>
        <begin position="144"/>
        <end position="196"/>
    </location>
</feature>
<dbReference type="SUPFAM" id="SSF140383">
    <property type="entry name" value="BSD domain-like"/>
    <property type="match status" value="1"/>
</dbReference>
<proteinExistence type="predicted"/>
<dbReference type="PANTHER" id="PTHR16019:SF5">
    <property type="entry name" value="BSD DOMAIN-CONTAINING PROTEIN 1"/>
    <property type="match status" value="1"/>
</dbReference>
<dbReference type="EMBL" id="JH431694">
    <property type="status" value="NOT_ANNOTATED_CDS"/>
    <property type="molecule type" value="Genomic_DNA"/>
</dbReference>
<dbReference type="eggNOG" id="KOG2690">
    <property type="taxonomic scope" value="Eukaryota"/>
</dbReference>
<dbReference type="Gene3D" id="1.10.3970.10">
    <property type="entry name" value="BSD domain"/>
    <property type="match status" value="1"/>
</dbReference>
<sequence length="370" mass="41610">MAEGSATWWSNLLTSAKEKSSNVLEFMKRDLDEFTQVVSHETKSYVSTAAEALKGTLNARSDDTQDDESASTVNKVKRSVSSFLGSVSNALASEIENEESELCVIQNSEPVIMDRVQVQLYSLQANPKTYLEDPDGNLKDYEEWLSKFDLEVKQDELADLMANNAQVQKLYTKVVPSSVSHVVFWHRYFYKLNKMLKAEERKKEIVQRAVEPGDDIAWDEDDDFAGTQELSEDTATQVLAAYEKECEVKNSSRQRLCLPKLPASSESPNVSACSVKSSSESFVMVDEASPVSSNELLTSTSTENNLTTKEKGDLIVVGKCTSIGTSPASKSSNDEEWEREFELEVNEDDVRNMKPEQVKPEVEEEWEKWE</sequence>
<reference evidence="3" key="2">
    <citation type="submission" date="2015-02" db="UniProtKB">
        <authorList>
            <consortium name="EnsemblMetazoa"/>
        </authorList>
    </citation>
    <scope>IDENTIFICATION</scope>
</reference>
<dbReference type="OMA" id="TCFLCWF"/>
<dbReference type="EnsemblMetazoa" id="SMAR006374-RA">
    <property type="protein sequence ID" value="SMAR006374-PA"/>
    <property type="gene ID" value="SMAR006374"/>
</dbReference>
<accession>T1IYQ7</accession>
<dbReference type="InterPro" id="IPR005607">
    <property type="entry name" value="BSD_dom"/>
</dbReference>
<dbReference type="AlphaFoldDB" id="T1IYQ7"/>
<dbReference type="InterPro" id="IPR035925">
    <property type="entry name" value="BSD_dom_sf"/>
</dbReference>
<keyword evidence="4" id="KW-1185">Reference proteome</keyword>
<feature type="compositionally biased region" description="Polar residues" evidence="1">
    <location>
        <begin position="322"/>
        <end position="331"/>
    </location>
</feature>
<name>T1IYQ7_STRMM</name>
<dbReference type="PhylomeDB" id="T1IYQ7"/>
<feature type="region of interest" description="Disordered" evidence="1">
    <location>
        <begin position="322"/>
        <end position="370"/>
    </location>
</feature>